<comment type="similarity">
    <text evidence="2 10">Belongs to the ketopantoate reductase family.</text>
</comment>
<feature type="domain" description="Ketopantoate reductase C-terminal" evidence="12">
    <location>
        <begin position="180"/>
        <end position="303"/>
    </location>
</feature>
<dbReference type="EMBL" id="JACHEF010000001">
    <property type="protein sequence ID" value="MBB6409190.1"/>
    <property type="molecule type" value="Genomic_DNA"/>
</dbReference>
<dbReference type="Pfam" id="PF08546">
    <property type="entry name" value="ApbA_C"/>
    <property type="match status" value="1"/>
</dbReference>
<evidence type="ECO:0000256" key="5">
    <source>
        <dbReference type="ARBA" id="ARBA00022655"/>
    </source>
</evidence>
<dbReference type="AlphaFoldDB" id="A0A841PED8"/>
<dbReference type="FunFam" id="1.10.1040.10:FF:000017">
    <property type="entry name" value="2-dehydropantoate 2-reductase"/>
    <property type="match status" value="1"/>
</dbReference>
<evidence type="ECO:0000256" key="6">
    <source>
        <dbReference type="ARBA" id="ARBA00022857"/>
    </source>
</evidence>
<dbReference type="InterPro" id="IPR003710">
    <property type="entry name" value="ApbA"/>
</dbReference>
<dbReference type="Gene3D" id="1.10.1040.10">
    <property type="entry name" value="N-(1-d-carboxylethyl)-l-norvaline Dehydrogenase, domain 2"/>
    <property type="match status" value="1"/>
</dbReference>
<comment type="caution">
    <text evidence="13">The sequence shown here is derived from an EMBL/GenBank/DDBJ whole genome shotgun (WGS) entry which is preliminary data.</text>
</comment>
<evidence type="ECO:0000256" key="2">
    <source>
        <dbReference type="ARBA" id="ARBA00007870"/>
    </source>
</evidence>
<dbReference type="InterPro" id="IPR013328">
    <property type="entry name" value="6PGD_dom2"/>
</dbReference>
<dbReference type="Gene3D" id="3.40.50.720">
    <property type="entry name" value="NAD(P)-binding Rossmann-like Domain"/>
    <property type="match status" value="1"/>
</dbReference>
<dbReference type="InterPro" id="IPR050838">
    <property type="entry name" value="Ketopantoate_reductase"/>
</dbReference>
<dbReference type="InterPro" id="IPR013752">
    <property type="entry name" value="KPA_reductase"/>
</dbReference>
<evidence type="ECO:0000256" key="10">
    <source>
        <dbReference type="RuleBase" id="RU362068"/>
    </source>
</evidence>
<dbReference type="InterPro" id="IPR008927">
    <property type="entry name" value="6-PGluconate_DH-like_C_sf"/>
</dbReference>
<dbReference type="EC" id="1.1.1.169" evidence="3 10"/>
<dbReference type="PANTHER" id="PTHR43765:SF2">
    <property type="entry name" value="2-DEHYDROPANTOATE 2-REDUCTASE"/>
    <property type="match status" value="1"/>
</dbReference>
<name>A0A841PED8_9HYPH</name>
<dbReference type="InterPro" id="IPR036291">
    <property type="entry name" value="NAD(P)-bd_dom_sf"/>
</dbReference>
<organism evidence="13 14">
    <name type="scientific">Mesorhizobium sangaii</name>
    <dbReference type="NCBI Taxonomy" id="505389"/>
    <lineage>
        <taxon>Bacteria</taxon>
        <taxon>Pseudomonadati</taxon>
        <taxon>Pseudomonadota</taxon>
        <taxon>Alphaproteobacteria</taxon>
        <taxon>Hyphomicrobiales</taxon>
        <taxon>Phyllobacteriaceae</taxon>
        <taxon>Mesorhizobium</taxon>
    </lineage>
</organism>
<dbReference type="Pfam" id="PF02558">
    <property type="entry name" value="ApbA"/>
    <property type="match status" value="1"/>
</dbReference>
<dbReference type="InterPro" id="IPR013332">
    <property type="entry name" value="KPR_N"/>
</dbReference>
<keyword evidence="6 10" id="KW-0521">NADP</keyword>
<evidence type="ECO:0000313" key="13">
    <source>
        <dbReference type="EMBL" id="MBB6409190.1"/>
    </source>
</evidence>
<comment type="catalytic activity">
    <reaction evidence="9 10">
        <text>(R)-pantoate + NADP(+) = 2-dehydropantoate + NADPH + H(+)</text>
        <dbReference type="Rhea" id="RHEA:16233"/>
        <dbReference type="ChEBI" id="CHEBI:11561"/>
        <dbReference type="ChEBI" id="CHEBI:15378"/>
        <dbReference type="ChEBI" id="CHEBI:15980"/>
        <dbReference type="ChEBI" id="CHEBI:57783"/>
        <dbReference type="ChEBI" id="CHEBI:58349"/>
        <dbReference type="EC" id="1.1.1.169"/>
    </reaction>
</comment>
<dbReference type="SUPFAM" id="SSF48179">
    <property type="entry name" value="6-phosphogluconate dehydrogenase C-terminal domain-like"/>
    <property type="match status" value="1"/>
</dbReference>
<evidence type="ECO:0000259" key="12">
    <source>
        <dbReference type="Pfam" id="PF08546"/>
    </source>
</evidence>
<feature type="domain" description="Ketopantoate reductase N-terminal" evidence="11">
    <location>
        <begin position="3"/>
        <end position="153"/>
    </location>
</feature>
<dbReference type="PANTHER" id="PTHR43765">
    <property type="entry name" value="2-DEHYDROPANTOATE 2-REDUCTASE-RELATED"/>
    <property type="match status" value="1"/>
</dbReference>
<evidence type="ECO:0000256" key="9">
    <source>
        <dbReference type="ARBA" id="ARBA00048793"/>
    </source>
</evidence>
<evidence type="ECO:0000256" key="7">
    <source>
        <dbReference type="ARBA" id="ARBA00023002"/>
    </source>
</evidence>
<proteinExistence type="inferred from homology"/>
<reference evidence="13 14" key="1">
    <citation type="submission" date="2020-08" db="EMBL/GenBank/DDBJ databases">
        <title>Genomic Encyclopedia of Type Strains, Phase IV (KMG-IV): sequencing the most valuable type-strain genomes for metagenomic binning, comparative biology and taxonomic classification.</title>
        <authorList>
            <person name="Goeker M."/>
        </authorList>
    </citation>
    <scope>NUCLEOTIDE SEQUENCE [LARGE SCALE GENOMIC DNA]</scope>
    <source>
        <strain evidence="13 14">DSM 100039</strain>
    </source>
</reference>
<dbReference type="Proteomes" id="UP000556329">
    <property type="component" value="Unassembled WGS sequence"/>
</dbReference>
<dbReference type="RefSeq" id="WP_184872173.1">
    <property type="nucleotide sequence ID" value="NZ_JACHEF010000001.1"/>
</dbReference>
<dbReference type="GO" id="GO:0015940">
    <property type="term" value="P:pantothenate biosynthetic process"/>
    <property type="evidence" value="ECO:0007669"/>
    <property type="project" value="UniProtKB-UniPathway"/>
</dbReference>
<gene>
    <name evidence="13" type="ORF">HNQ71_001834</name>
</gene>
<dbReference type="GO" id="GO:0005737">
    <property type="term" value="C:cytoplasm"/>
    <property type="evidence" value="ECO:0007669"/>
    <property type="project" value="TreeGrafter"/>
</dbReference>
<evidence type="ECO:0000256" key="3">
    <source>
        <dbReference type="ARBA" id="ARBA00013014"/>
    </source>
</evidence>
<dbReference type="UniPathway" id="UPA00028">
    <property type="reaction ID" value="UER00004"/>
</dbReference>
<dbReference type="GO" id="GO:0008677">
    <property type="term" value="F:2-dehydropantoate 2-reductase activity"/>
    <property type="evidence" value="ECO:0007669"/>
    <property type="project" value="UniProtKB-EC"/>
</dbReference>
<evidence type="ECO:0000256" key="1">
    <source>
        <dbReference type="ARBA" id="ARBA00004994"/>
    </source>
</evidence>
<keyword evidence="7 10" id="KW-0560">Oxidoreductase</keyword>
<comment type="pathway">
    <text evidence="1 10">Cofactor biosynthesis; (R)-pantothenate biosynthesis; (R)-pantoate from 3-methyl-2-oxobutanoate: step 2/2.</text>
</comment>
<keyword evidence="5 10" id="KW-0566">Pantothenate biosynthesis</keyword>
<keyword evidence="14" id="KW-1185">Reference proteome</keyword>
<sequence>MKIAILGGGGAMGGIFGGYLARAGNDVTLIDVSKAAVTAINDNGLTIEEKDGSQPVIKVSASDNPASVGPVDLIINFVKCYHTEAAVRAAAPMIAGDTAVLSLQNGWGNAPRIASIVGEDRVLVGLTYHGGTLLAPGRVKHPGSGMTYIGELTGKPTERLGKVIDVFRAAQIETTQSERILDEVWKKLALNACTLPVAGLLHLMSHELVAFEGTKLLMAAILKEVVAVANAQGIALDYDERWAAITGLLEKAIGGKASMLQDVEAKRQTEIEVINGAIVDAGKRTGVATPVNETMVWMIQAKQAHYLQVKAQ</sequence>
<dbReference type="SUPFAM" id="SSF51735">
    <property type="entry name" value="NAD(P)-binding Rossmann-fold domains"/>
    <property type="match status" value="1"/>
</dbReference>
<evidence type="ECO:0000256" key="8">
    <source>
        <dbReference type="ARBA" id="ARBA00032024"/>
    </source>
</evidence>
<comment type="function">
    <text evidence="10">Catalyzes the NADPH-dependent reduction of ketopantoate into pantoic acid.</text>
</comment>
<protein>
    <recommendedName>
        <fullName evidence="4 10">2-dehydropantoate 2-reductase</fullName>
        <ecNumber evidence="3 10">1.1.1.169</ecNumber>
    </recommendedName>
    <alternativeName>
        <fullName evidence="8 10">Ketopantoate reductase</fullName>
    </alternativeName>
</protein>
<evidence type="ECO:0000259" key="11">
    <source>
        <dbReference type="Pfam" id="PF02558"/>
    </source>
</evidence>
<evidence type="ECO:0000256" key="4">
    <source>
        <dbReference type="ARBA" id="ARBA00019465"/>
    </source>
</evidence>
<evidence type="ECO:0000313" key="14">
    <source>
        <dbReference type="Proteomes" id="UP000556329"/>
    </source>
</evidence>
<accession>A0A841PED8</accession>
<dbReference type="GO" id="GO:0050661">
    <property type="term" value="F:NADP binding"/>
    <property type="evidence" value="ECO:0007669"/>
    <property type="project" value="TreeGrafter"/>
</dbReference>
<dbReference type="NCBIfam" id="TIGR00745">
    <property type="entry name" value="apbA_panE"/>
    <property type="match status" value="1"/>
</dbReference>